<keyword evidence="4 5" id="KW-0539">Nucleus</keyword>
<dbReference type="PROSITE" id="PS50071">
    <property type="entry name" value="HOMEOBOX_2"/>
    <property type="match status" value="1"/>
</dbReference>
<dbReference type="PROSITE" id="PS00027">
    <property type="entry name" value="HOMEOBOX_1"/>
    <property type="match status" value="1"/>
</dbReference>
<dbReference type="CDD" id="cd00086">
    <property type="entry name" value="homeodomain"/>
    <property type="match status" value="1"/>
</dbReference>
<dbReference type="Gene3D" id="1.10.10.60">
    <property type="entry name" value="Homeodomain-like"/>
    <property type="match status" value="1"/>
</dbReference>
<proteinExistence type="inferred from homology"/>
<evidence type="ECO:0000256" key="1">
    <source>
        <dbReference type="ARBA" id="ARBA00007176"/>
    </source>
</evidence>
<keyword evidence="2 5" id="KW-0238">DNA-binding</keyword>
<comment type="similarity">
    <text evidence="1">Belongs to the UPF0538 family.</text>
</comment>
<feature type="domain" description="Homeobox" evidence="7">
    <location>
        <begin position="204"/>
        <end position="264"/>
    </location>
</feature>
<evidence type="ECO:0000256" key="5">
    <source>
        <dbReference type="PROSITE-ProRule" id="PRU00108"/>
    </source>
</evidence>
<dbReference type="SUPFAM" id="SSF46689">
    <property type="entry name" value="Homeodomain-like"/>
    <property type="match status" value="1"/>
</dbReference>
<feature type="DNA-binding region" description="Homeobox" evidence="5">
    <location>
        <begin position="206"/>
        <end position="265"/>
    </location>
</feature>
<keyword evidence="3 5" id="KW-0371">Homeobox</keyword>
<evidence type="ECO:0000256" key="3">
    <source>
        <dbReference type="ARBA" id="ARBA00023155"/>
    </source>
</evidence>
<dbReference type="SMART" id="SM00389">
    <property type="entry name" value="HOX"/>
    <property type="match status" value="1"/>
</dbReference>
<dbReference type="EMBL" id="CAJOBO010000816">
    <property type="protein sequence ID" value="CAF4294718.1"/>
    <property type="molecule type" value="Genomic_DNA"/>
</dbReference>
<comment type="subcellular location">
    <subcellularLocation>
        <location evidence="5 6">Nucleus</location>
    </subcellularLocation>
</comment>
<dbReference type="InterPro" id="IPR018794">
    <property type="entry name" value="UPF0538"/>
</dbReference>
<dbReference type="Pfam" id="PF00046">
    <property type="entry name" value="Homeodomain"/>
    <property type="match status" value="1"/>
</dbReference>
<keyword evidence="10" id="KW-1185">Reference proteome</keyword>
<comment type="caution">
    <text evidence="8">The sequence shown here is derived from an EMBL/GenBank/DDBJ whole genome shotgun (WGS) entry which is preliminary data.</text>
</comment>
<dbReference type="GO" id="GO:0000981">
    <property type="term" value="F:DNA-binding transcription factor activity, RNA polymerase II-specific"/>
    <property type="evidence" value="ECO:0007669"/>
    <property type="project" value="InterPro"/>
</dbReference>
<evidence type="ECO:0000259" key="7">
    <source>
        <dbReference type="PROSITE" id="PS50071"/>
    </source>
</evidence>
<dbReference type="Proteomes" id="UP000663851">
    <property type="component" value="Unassembled WGS sequence"/>
</dbReference>
<evidence type="ECO:0000313" key="10">
    <source>
        <dbReference type="Proteomes" id="UP000663873"/>
    </source>
</evidence>
<dbReference type="InterPro" id="IPR017970">
    <property type="entry name" value="Homeobox_CS"/>
</dbReference>
<dbReference type="PANTHER" id="PTHR18444:SF9">
    <property type="entry name" value="UPF0538 PROTEIN C2ORF76"/>
    <property type="match status" value="1"/>
</dbReference>
<protein>
    <recommendedName>
        <fullName evidence="7">Homeobox domain-containing protein</fullName>
    </recommendedName>
</protein>
<accession>A0A819XKY1</accession>
<dbReference type="PANTHER" id="PTHR18444">
    <property type="entry name" value="UPF0538 FAMILY MEMBER"/>
    <property type="match status" value="1"/>
</dbReference>
<dbReference type="Pfam" id="PF10209">
    <property type="entry name" value="DUF2340"/>
    <property type="match status" value="1"/>
</dbReference>
<dbReference type="EMBL" id="CAJOBP010000206">
    <property type="protein sequence ID" value="CAF4141140.1"/>
    <property type="molecule type" value="Genomic_DNA"/>
</dbReference>
<dbReference type="InterPro" id="IPR001356">
    <property type="entry name" value="HD"/>
</dbReference>
<gene>
    <name evidence="9" type="ORF">HFQ381_LOCUS13151</name>
    <name evidence="8" type="ORF">UJA718_LOCUS2903</name>
</gene>
<dbReference type="InterPro" id="IPR009057">
    <property type="entry name" value="Homeodomain-like_sf"/>
</dbReference>
<organism evidence="8 10">
    <name type="scientific">Rotaria socialis</name>
    <dbReference type="NCBI Taxonomy" id="392032"/>
    <lineage>
        <taxon>Eukaryota</taxon>
        <taxon>Metazoa</taxon>
        <taxon>Spiralia</taxon>
        <taxon>Gnathifera</taxon>
        <taxon>Rotifera</taxon>
        <taxon>Eurotatoria</taxon>
        <taxon>Bdelloidea</taxon>
        <taxon>Philodinida</taxon>
        <taxon>Philodinidae</taxon>
        <taxon>Rotaria</taxon>
    </lineage>
</organism>
<reference evidence="8" key="1">
    <citation type="submission" date="2021-02" db="EMBL/GenBank/DDBJ databases">
        <authorList>
            <person name="Nowell W R."/>
        </authorList>
    </citation>
    <scope>NUCLEOTIDE SEQUENCE</scope>
</reference>
<evidence type="ECO:0000313" key="8">
    <source>
        <dbReference type="EMBL" id="CAF4141140.1"/>
    </source>
</evidence>
<dbReference type="GO" id="GO:0003677">
    <property type="term" value="F:DNA binding"/>
    <property type="evidence" value="ECO:0007669"/>
    <property type="project" value="UniProtKB-UniRule"/>
</dbReference>
<dbReference type="GO" id="GO:0005634">
    <property type="term" value="C:nucleus"/>
    <property type="evidence" value="ECO:0007669"/>
    <property type="project" value="UniProtKB-SubCell"/>
</dbReference>
<evidence type="ECO:0000313" key="9">
    <source>
        <dbReference type="EMBL" id="CAF4294718.1"/>
    </source>
</evidence>
<dbReference type="Proteomes" id="UP000663873">
    <property type="component" value="Unassembled WGS sequence"/>
</dbReference>
<sequence>MASNSDEVVSNNNTMILSIRLIRSFEHRNMRYLILRSIDSSGQMTGKELKEHILTMLPNEKLPPPFKTFAFDTLKIEHFPHQAKSNDLVIRRDGDEQLLIQDDKRLCDYKVVDGTEIAFFKARKMESYYTSPSYYYQPSCPLHDSYVDPCCTYPPQSTPSHCYPSYVDQSSPQIVHYNNSTSPVQTVHSTRPLNSTFELAPPVGRRRRQRTVFSKDQVVVLDQIFEKNQYPDIQLREQLSQRLDVPEARIQVWFKNRRSRARTTHKTKY</sequence>
<dbReference type="AlphaFoldDB" id="A0A819XKY1"/>
<evidence type="ECO:0000256" key="6">
    <source>
        <dbReference type="RuleBase" id="RU000682"/>
    </source>
</evidence>
<evidence type="ECO:0000256" key="4">
    <source>
        <dbReference type="ARBA" id="ARBA00023242"/>
    </source>
</evidence>
<evidence type="ECO:0000256" key="2">
    <source>
        <dbReference type="ARBA" id="ARBA00023125"/>
    </source>
</evidence>
<name>A0A819XKY1_9BILA</name>